<dbReference type="CTD" id="20243474"/>
<dbReference type="GeneID" id="20243474"/>
<dbReference type="HOGENOM" id="CLU_1898613_0_0_1"/>
<protein>
    <submittedName>
        <fullName evidence="1">Uncharacterized protein</fullName>
    </submittedName>
</protein>
<evidence type="ECO:0000313" key="1">
    <source>
        <dbReference type="EMBL" id="ESO87937.1"/>
    </source>
</evidence>
<dbReference type="AlphaFoldDB" id="V3ZUA4"/>
<keyword evidence="2" id="KW-1185">Reference proteome</keyword>
<dbReference type="KEGG" id="lgi:LOTGIDRAFT_175926"/>
<organism evidence="1 2">
    <name type="scientific">Lottia gigantea</name>
    <name type="common">Giant owl limpet</name>
    <dbReference type="NCBI Taxonomy" id="225164"/>
    <lineage>
        <taxon>Eukaryota</taxon>
        <taxon>Metazoa</taxon>
        <taxon>Spiralia</taxon>
        <taxon>Lophotrochozoa</taxon>
        <taxon>Mollusca</taxon>
        <taxon>Gastropoda</taxon>
        <taxon>Patellogastropoda</taxon>
        <taxon>Lottioidea</taxon>
        <taxon>Lottiidae</taxon>
        <taxon>Lottia</taxon>
    </lineage>
</organism>
<name>V3ZUA4_LOTGI</name>
<sequence length="134" mass="14916">MASHHDFQFPSNSYIPSSLHGLSGLHQDSWPYSFSSQSHGVQYPHRPLHYDLSYPSIASTSRFSQNYGALFMQQSMRSNQLSALSGQCDFTKGSDSTRSRFADPRLASDFPIGHTAISGLESSVSEAGKDLYWF</sequence>
<proteinExistence type="predicted"/>
<evidence type="ECO:0000313" key="2">
    <source>
        <dbReference type="Proteomes" id="UP000030746"/>
    </source>
</evidence>
<accession>V3ZUA4</accession>
<dbReference type="Proteomes" id="UP000030746">
    <property type="component" value="Unassembled WGS sequence"/>
</dbReference>
<gene>
    <name evidence="1" type="ORF">LOTGIDRAFT_175926</name>
</gene>
<dbReference type="RefSeq" id="XP_009061377.1">
    <property type="nucleotide sequence ID" value="XM_009063129.1"/>
</dbReference>
<dbReference type="OrthoDB" id="10069705at2759"/>
<reference evidence="1 2" key="1">
    <citation type="journal article" date="2013" name="Nature">
        <title>Insights into bilaterian evolution from three spiralian genomes.</title>
        <authorList>
            <person name="Simakov O."/>
            <person name="Marletaz F."/>
            <person name="Cho S.J."/>
            <person name="Edsinger-Gonzales E."/>
            <person name="Havlak P."/>
            <person name="Hellsten U."/>
            <person name="Kuo D.H."/>
            <person name="Larsson T."/>
            <person name="Lv J."/>
            <person name="Arendt D."/>
            <person name="Savage R."/>
            <person name="Osoegawa K."/>
            <person name="de Jong P."/>
            <person name="Grimwood J."/>
            <person name="Chapman J.A."/>
            <person name="Shapiro H."/>
            <person name="Aerts A."/>
            <person name="Otillar R.P."/>
            <person name="Terry A.Y."/>
            <person name="Boore J.L."/>
            <person name="Grigoriev I.V."/>
            <person name="Lindberg D.R."/>
            <person name="Seaver E.C."/>
            <person name="Weisblat D.A."/>
            <person name="Putnam N.H."/>
            <person name="Rokhsar D.S."/>
        </authorList>
    </citation>
    <scope>NUCLEOTIDE SEQUENCE [LARGE SCALE GENOMIC DNA]</scope>
</reference>
<dbReference type="EMBL" id="KB202799">
    <property type="protein sequence ID" value="ESO87937.1"/>
    <property type="molecule type" value="Genomic_DNA"/>
</dbReference>